<dbReference type="AlphaFoldDB" id="A0AAP0L5C4"/>
<keyword evidence="2" id="KW-1185">Reference proteome</keyword>
<gene>
    <name evidence="1" type="ORF">Syun_005608</name>
</gene>
<reference evidence="1 2" key="1">
    <citation type="submission" date="2024-01" db="EMBL/GenBank/DDBJ databases">
        <title>Genome assemblies of Stephania.</title>
        <authorList>
            <person name="Yang L."/>
        </authorList>
    </citation>
    <scope>NUCLEOTIDE SEQUENCE [LARGE SCALE GENOMIC DNA]</scope>
    <source>
        <strain evidence="1">YNDBR</strain>
        <tissue evidence="1">Leaf</tissue>
    </source>
</reference>
<comment type="caution">
    <text evidence="1">The sequence shown here is derived from an EMBL/GenBank/DDBJ whole genome shotgun (WGS) entry which is preliminary data.</text>
</comment>
<sequence length="158" mass="16679">MRELFLSLHALLPHSNTTIIKYIPLAAARLRALQSRRDASSGQSPSAATKAGAAAEIVSSSSTVIDVGSGNSGDCSIRVEPEPSSSVSIRVRGDRVNVSLTDTKVTTQSLLLSAVLDELEGHNLELVRSTHCRDGSKVLHHSESKVIVGSSLPNVILT</sequence>
<evidence type="ECO:0000313" key="2">
    <source>
        <dbReference type="Proteomes" id="UP001420932"/>
    </source>
</evidence>
<name>A0AAP0L5C4_9MAGN</name>
<accession>A0AAP0L5C4</accession>
<dbReference type="EMBL" id="JBBNAF010000002">
    <property type="protein sequence ID" value="KAK9164706.1"/>
    <property type="molecule type" value="Genomic_DNA"/>
</dbReference>
<organism evidence="1 2">
    <name type="scientific">Stephania yunnanensis</name>
    <dbReference type="NCBI Taxonomy" id="152371"/>
    <lineage>
        <taxon>Eukaryota</taxon>
        <taxon>Viridiplantae</taxon>
        <taxon>Streptophyta</taxon>
        <taxon>Embryophyta</taxon>
        <taxon>Tracheophyta</taxon>
        <taxon>Spermatophyta</taxon>
        <taxon>Magnoliopsida</taxon>
        <taxon>Ranunculales</taxon>
        <taxon>Menispermaceae</taxon>
        <taxon>Menispermoideae</taxon>
        <taxon>Cissampelideae</taxon>
        <taxon>Stephania</taxon>
    </lineage>
</organism>
<evidence type="ECO:0000313" key="1">
    <source>
        <dbReference type="EMBL" id="KAK9164706.1"/>
    </source>
</evidence>
<dbReference type="Proteomes" id="UP001420932">
    <property type="component" value="Unassembled WGS sequence"/>
</dbReference>
<protein>
    <submittedName>
        <fullName evidence="1">Uncharacterized protein</fullName>
    </submittedName>
</protein>
<proteinExistence type="predicted"/>